<keyword evidence="3" id="KW-1185">Reference proteome</keyword>
<dbReference type="Gene3D" id="3.30.450.20">
    <property type="entry name" value="PAS domain"/>
    <property type="match status" value="1"/>
</dbReference>
<dbReference type="NCBIfam" id="TIGR00229">
    <property type="entry name" value="sensory_box"/>
    <property type="match status" value="1"/>
</dbReference>
<protein>
    <submittedName>
        <fullName evidence="2">Aerotaxis receptor Aer</fullName>
    </submittedName>
</protein>
<sequence length="178" mass="20521">MVERVSVTQKEVSLSDDEFIVSKTDLKGKLTYINRTFMRISGFPEAELLGFPHNVIRHPDMPRGVFKLMWDTLRDGNEFFGYVKNRCKDGGHYWVFANITIDYGLDNKPLGYYSVRRKPTPRALDHIIPIYREMLAIEAGSSGKNAVEASLQFFRNELARNDTDYLDMMMKIENGELG</sequence>
<proteinExistence type="predicted"/>
<feature type="domain" description="PAS" evidence="1">
    <location>
        <begin position="25"/>
        <end position="50"/>
    </location>
</feature>
<dbReference type="InterPro" id="IPR035965">
    <property type="entry name" value="PAS-like_dom_sf"/>
</dbReference>
<evidence type="ECO:0000313" key="3">
    <source>
        <dbReference type="Proteomes" id="UP000242313"/>
    </source>
</evidence>
<dbReference type="RefSeq" id="WP_096003980.1">
    <property type="nucleotide sequence ID" value="NZ_JBLWUL010000007.1"/>
</dbReference>
<dbReference type="Pfam" id="PF08447">
    <property type="entry name" value="PAS_3"/>
    <property type="match status" value="1"/>
</dbReference>
<dbReference type="Proteomes" id="UP000242313">
    <property type="component" value="Unassembled WGS sequence"/>
</dbReference>
<dbReference type="CDD" id="cd00130">
    <property type="entry name" value="PAS"/>
    <property type="match status" value="1"/>
</dbReference>
<comment type="caution">
    <text evidence="2">The sequence shown here is derived from an EMBL/GenBank/DDBJ whole genome shotgun (WGS) entry which is preliminary data.</text>
</comment>
<evidence type="ECO:0000259" key="1">
    <source>
        <dbReference type="PROSITE" id="PS50112"/>
    </source>
</evidence>
<keyword evidence="2" id="KW-0675">Receptor</keyword>
<organism evidence="2 3">
    <name type="scientific">Pseudomonas abyssi</name>
    <dbReference type="NCBI Taxonomy" id="170540"/>
    <lineage>
        <taxon>Bacteria</taxon>
        <taxon>Pseudomonadati</taxon>
        <taxon>Pseudomonadota</taxon>
        <taxon>Gammaproteobacteria</taxon>
        <taxon>Pseudomonadales</taxon>
        <taxon>Pseudomonadaceae</taxon>
        <taxon>Pseudomonas</taxon>
    </lineage>
</organism>
<dbReference type="SUPFAM" id="SSF55785">
    <property type="entry name" value="PYP-like sensor domain (PAS domain)"/>
    <property type="match status" value="1"/>
</dbReference>
<accession>A0A2A3MKG5</accession>
<reference evidence="2 3" key="1">
    <citation type="submission" date="2017-09" db="EMBL/GenBank/DDBJ databases">
        <title>Pseudomonas abyssi sp. nov. isolated from Abyssopelagic Water.</title>
        <authorList>
            <person name="Wei Y."/>
        </authorList>
    </citation>
    <scope>NUCLEOTIDE SEQUENCE [LARGE SCALE GENOMIC DNA]</scope>
    <source>
        <strain evidence="2 3">MT5</strain>
    </source>
</reference>
<dbReference type="InterPro" id="IPR000014">
    <property type="entry name" value="PAS"/>
</dbReference>
<dbReference type="InterPro" id="IPR013655">
    <property type="entry name" value="PAS_fold_3"/>
</dbReference>
<evidence type="ECO:0000313" key="2">
    <source>
        <dbReference type="EMBL" id="PBK05319.1"/>
    </source>
</evidence>
<gene>
    <name evidence="2" type="ORF">CNQ84_05950</name>
</gene>
<name>A0A2A3MKG5_9PSED</name>
<dbReference type="AlphaFoldDB" id="A0A2A3MKG5"/>
<dbReference type="PROSITE" id="PS50112">
    <property type="entry name" value="PAS"/>
    <property type="match status" value="1"/>
</dbReference>
<dbReference type="EMBL" id="NTMR01000005">
    <property type="protein sequence ID" value="PBK05319.1"/>
    <property type="molecule type" value="Genomic_DNA"/>
</dbReference>